<evidence type="ECO:0000313" key="2">
    <source>
        <dbReference type="Proteomes" id="UP000030762"/>
    </source>
</evidence>
<dbReference type="STRING" id="1156394.T0QGB6"/>
<dbReference type="RefSeq" id="XP_008613814.1">
    <property type="nucleotide sequence ID" value="XM_008615592.1"/>
</dbReference>
<dbReference type="InParanoid" id="T0QGB6"/>
<evidence type="ECO:0000313" key="1">
    <source>
        <dbReference type="EMBL" id="EQC32670.1"/>
    </source>
</evidence>
<dbReference type="VEuPathDB" id="FungiDB:SDRG_09645"/>
<accession>T0QGB6</accession>
<dbReference type="EMBL" id="JH767162">
    <property type="protein sequence ID" value="EQC32670.1"/>
    <property type="molecule type" value="Genomic_DNA"/>
</dbReference>
<dbReference type="OMA" id="MRESYMT"/>
<dbReference type="AlphaFoldDB" id="T0QGB6"/>
<gene>
    <name evidence="1" type="ORF">SDRG_09645</name>
</gene>
<sequence length="601" mass="66786">MATIDAVFFRTTCTKPDVFNTAYVRCHQNQGLKVIRCFPHCDPSCCQHTYYRGCGTSVSVRVLSPLQAKSTVAYARFQTASAPTFAAGDSVQRAEMAADLRSRANLTGKWLEGAPEIMDNSQLCFHFNEKRSEGWHYDWHGGSSTKKRSELHHLVVYLFRCEDAGTLVVLRVLTSPPFTLSSYRRAKSQAKIKGPTVAVRGRARAAPQPFASTPLPVELVVLPQSSTQETALRLLRLFTFCDSITIDVLADAWEVTEATILSQLHERIHGHLRGPSPPIVPLQGVRAQHPPPPALVTVALHVIAWWFHPSTLTWVEAFCARHHAAVVDNVALHEVYNMAVDTLSATIDSLLSNLDESLASVAQQLPPAHSSSSHAVGYTTLVKVMRESYMTQGFVAPMLTSHGFNGVWVWHEATPDVRRWAPAAPPRLLDVHKVLSMVYGLGLCVDDRSLHVRSHVTLWPAVWTRFELDQRPHVFQAFPNGESTLLNEASMLHGDYVAWASQPAALASDDGNDDDELHLHLYSWPGTASASPHCYIVRLDLRLHSPDRLDVCAVVDVVPAPSIDFFGSTADVRIECLERMPRSRVLLHANVVYLRHHVDDE</sequence>
<organism evidence="1 2">
    <name type="scientific">Saprolegnia diclina (strain VS20)</name>
    <dbReference type="NCBI Taxonomy" id="1156394"/>
    <lineage>
        <taxon>Eukaryota</taxon>
        <taxon>Sar</taxon>
        <taxon>Stramenopiles</taxon>
        <taxon>Oomycota</taxon>
        <taxon>Saprolegniomycetes</taxon>
        <taxon>Saprolegniales</taxon>
        <taxon>Saprolegniaceae</taxon>
        <taxon>Saprolegnia</taxon>
    </lineage>
</organism>
<name>T0QGB6_SAPDV</name>
<proteinExistence type="predicted"/>
<dbReference type="Proteomes" id="UP000030762">
    <property type="component" value="Unassembled WGS sequence"/>
</dbReference>
<keyword evidence="2" id="KW-1185">Reference proteome</keyword>
<dbReference type="GeneID" id="19950372"/>
<reference evidence="1 2" key="1">
    <citation type="submission" date="2012-04" db="EMBL/GenBank/DDBJ databases">
        <title>The Genome Sequence of Saprolegnia declina VS20.</title>
        <authorList>
            <consortium name="The Broad Institute Genome Sequencing Platform"/>
            <person name="Russ C."/>
            <person name="Nusbaum C."/>
            <person name="Tyler B."/>
            <person name="van West P."/>
            <person name="Dieguez-Uribeondo J."/>
            <person name="de Bruijn I."/>
            <person name="Tripathy S."/>
            <person name="Jiang R."/>
            <person name="Young S.K."/>
            <person name="Zeng Q."/>
            <person name="Gargeya S."/>
            <person name="Fitzgerald M."/>
            <person name="Haas B."/>
            <person name="Abouelleil A."/>
            <person name="Alvarado L."/>
            <person name="Arachchi H.M."/>
            <person name="Berlin A."/>
            <person name="Chapman S.B."/>
            <person name="Goldberg J."/>
            <person name="Griggs A."/>
            <person name="Gujja S."/>
            <person name="Hansen M."/>
            <person name="Howarth C."/>
            <person name="Imamovic A."/>
            <person name="Larimer J."/>
            <person name="McCowen C."/>
            <person name="Montmayeur A."/>
            <person name="Murphy C."/>
            <person name="Neiman D."/>
            <person name="Pearson M."/>
            <person name="Priest M."/>
            <person name="Roberts A."/>
            <person name="Saif S."/>
            <person name="Shea T."/>
            <person name="Sisk P."/>
            <person name="Sykes S."/>
            <person name="Wortman J."/>
            <person name="Nusbaum C."/>
            <person name="Birren B."/>
        </authorList>
    </citation>
    <scope>NUCLEOTIDE SEQUENCE [LARGE SCALE GENOMIC DNA]</scope>
    <source>
        <strain evidence="1 2">VS20</strain>
    </source>
</reference>
<dbReference type="OrthoDB" id="72058at2759"/>
<protein>
    <submittedName>
        <fullName evidence="1">Uncharacterized protein</fullName>
    </submittedName>
</protein>